<comment type="caution">
    <text evidence="1">The sequence shown here is derived from an EMBL/GenBank/DDBJ whole genome shotgun (WGS) entry which is preliminary data.</text>
</comment>
<proteinExistence type="predicted"/>
<accession>A0ABY2G6S6</accession>
<dbReference type="RefSeq" id="WP_134198298.1">
    <property type="nucleotide sequence ID" value="NZ_SOQZ01000001.1"/>
</dbReference>
<name>A0ABY2G6S6_9FLAO</name>
<reference evidence="1 2" key="1">
    <citation type="submission" date="2019-03" db="EMBL/GenBank/DDBJ databases">
        <title>Genomic Encyclopedia of Type Strains, Phase III (KMG-III): the genomes of soil and plant-associated and newly described type strains.</title>
        <authorList>
            <person name="Whitman W."/>
        </authorList>
    </citation>
    <scope>NUCLEOTIDE SEQUENCE [LARGE SCALE GENOMIC DNA]</scope>
    <source>
        <strain evidence="1 2">CGMCC 1.10957</strain>
    </source>
</reference>
<gene>
    <name evidence="1" type="ORF">A8975_0096</name>
</gene>
<organism evidence="1 2">
    <name type="scientific">Meridianimaribacter flavus</name>
    <dbReference type="NCBI Taxonomy" id="571115"/>
    <lineage>
        <taxon>Bacteria</taxon>
        <taxon>Pseudomonadati</taxon>
        <taxon>Bacteroidota</taxon>
        <taxon>Flavobacteriia</taxon>
        <taxon>Flavobacteriales</taxon>
        <taxon>Flavobacteriaceae</taxon>
        <taxon>Meridianimaribacter</taxon>
    </lineage>
</organism>
<dbReference type="Proteomes" id="UP000294930">
    <property type="component" value="Unassembled WGS sequence"/>
</dbReference>
<keyword evidence="2" id="KW-1185">Reference proteome</keyword>
<protein>
    <submittedName>
        <fullName evidence="1">Repeat protein (TIGR03806 family)</fullName>
    </submittedName>
</protein>
<dbReference type="EMBL" id="SOQZ01000001">
    <property type="protein sequence ID" value="TDY13506.1"/>
    <property type="molecule type" value="Genomic_DNA"/>
</dbReference>
<evidence type="ECO:0000313" key="2">
    <source>
        <dbReference type="Proteomes" id="UP000294930"/>
    </source>
</evidence>
<sequence length="368" mass="42241">MLKNYLQRIGLIMLVLVQFSCAKDDHYISLPQDEDPIETSPVIFDIESVPYQTLSEYNFFEGDLSNLNPVYGVLPYDLISPLFSDYAHKKRFVWMPEDVSASYVNDHSVLNFPVGTILIKNFYFDTVSPGSQTKILETRLMILKEDGWVFANYKWNEEQTEANFDLNGSFEAFSFTENNIERNVNYRIPAEAECLTCHKSSSDTSIPIGPKPQNLNKSFLYEDGTKNQLQKWIEMGYLTGSVPQNIYSVVDWSDESEPLELRVRSYLDINCAHCHSDDRHCDYRPVRFAFNESEDITNLGVCVEPHTVIDPALTYIVSPGNIQRSVIPTRLNTTEESLRMPLLGRTLIHKEGVDLIEEWINSLNTICE</sequence>
<evidence type="ECO:0000313" key="1">
    <source>
        <dbReference type="EMBL" id="TDY13506.1"/>
    </source>
</evidence>